<evidence type="ECO:0000259" key="4">
    <source>
        <dbReference type="SMART" id="SM00642"/>
    </source>
</evidence>
<dbReference type="InterPro" id="IPR006046">
    <property type="entry name" value="Alpha_amylase"/>
</dbReference>
<dbReference type="Gene3D" id="2.60.40.1180">
    <property type="entry name" value="Golgi alpha-mannosidase II"/>
    <property type="match status" value="1"/>
</dbReference>
<evidence type="ECO:0000256" key="2">
    <source>
        <dbReference type="RuleBase" id="RU003615"/>
    </source>
</evidence>
<dbReference type="CDD" id="cd11333">
    <property type="entry name" value="AmyAc_SI_OligoGlu_DGase"/>
    <property type="match status" value="1"/>
</dbReference>
<dbReference type="Gene3D" id="3.20.20.80">
    <property type="entry name" value="Glycosidases"/>
    <property type="match status" value="1"/>
</dbReference>
<gene>
    <name evidence="5" type="ORF">GCM10007916_27140</name>
</gene>
<proteinExistence type="inferred from homology"/>
<evidence type="ECO:0000256" key="1">
    <source>
        <dbReference type="ARBA" id="ARBA00008061"/>
    </source>
</evidence>
<dbReference type="PANTHER" id="PTHR10357:SF178">
    <property type="entry name" value="OLIGO-1,6-GLUCOSIDASE 3-RELATED"/>
    <property type="match status" value="1"/>
</dbReference>
<comment type="similarity">
    <text evidence="1 2">Belongs to the glycosyl hydrolase 13 family.</text>
</comment>
<keyword evidence="3" id="KW-0378">Hydrolase</keyword>
<dbReference type="PRINTS" id="PR00110">
    <property type="entry name" value="ALPHAAMYLASE"/>
</dbReference>
<protein>
    <recommendedName>
        <fullName evidence="3">Alpha-amylase</fullName>
        <ecNumber evidence="3">3.2.1.1</ecNumber>
    </recommendedName>
</protein>
<reference evidence="6" key="1">
    <citation type="journal article" date="2019" name="Int. J. Syst. Evol. Microbiol.">
        <title>The Global Catalogue of Microorganisms (GCM) 10K type strain sequencing project: providing services to taxonomists for standard genome sequencing and annotation.</title>
        <authorList>
            <consortium name="The Broad Institute Genomics Platform"/>
            <consortium name="The Broad Institute Genome Sequencing Center for Infectious Disease"/>
            <person name="Wu L."/>
            <person name="Ma J."/>
        </authorList>
    </citation>
    <scope>NUCLEOTIDE SEQUENCE [LARGE SCALE GENOMIC DNA]</scope>
    <source>
        <strain evidence="6">NBRC 103166</strain>
    </source>
</reference>
<dbReference type="InterPro" id="IPR045857">
    <property type="entry name" value="O16G_dom_2"/>
</dbReference>
<dbReference type="Pfam" id="PF00128">
    <property type="entry name" value="Alpha-amylase"/>
    <property type="match status" value="1"/>
</dbReference>
<feature type="domain" description="Glycosyl hydrolase family 13 catalytic" evidence="4">
    <location>
        <begin position="25"/>
        <end position="428"/>
    </location>
</feature>
<sequence length="566" mass="65673">MLNKNDVTTTSHYQKNWWKEAVAYQIYPRSFQDSNGSGIGDLNGITERLDYLKDLGIDVIWICPMFKSPNDDNGYDISDYQEIMAEFGTMEDFDRLLAAVHERGMKLILDLVVNHTSDEHPWFEESKSSKDSAKRDWYIWRDSEEPGVKPNNWESIFKGSVWEHEKTSDEYYMHLFSTKQPDLNWENKEVREAIYKMINWWLDKGIDGFRVDAISHMKKEPGLASMPNPDGLTNVPCWDKMMNVDGILDYIDEMCEKTFRKYDVMTVGEANGVSVAQADDWVGVDKQRFNMIFQFDHLALWDENPDVKLDVIKVKETFTRWQKGLENVGWNALFLENHDIPRIVSKWGDDEKYWFESATSLAVMYFLMQGTPFIYQGQEIGMTNTEFTSIDDFNCVGAKNQYAELHEKGMPEQEILHLLARTGRDNSRTPMQWDGSANAGFSSAKPWLKVNPNYKSINVAEQVKDSGSIHNFYRRMIALRKAEPALVYGDYDLILEDNEQIYAYTRTLGNEKIVIICNLSASLAMFECEKGIPDSQHLLLNNYAVTAHDQTNTFVLRPYETRIYRC</sequence>
<dbReference type="RefSeq" id="WP_284204750.1">
    <property type="nucleotide sequence ID" value="NZ_BSPQ01000013.1"/>
</dbReference>
<evidence type="ECO:0000313" key="6">
    <source>
        <dbReference type="Proteomes" id="UP001157353"/>
    </source>
</evidence>
<dbReference type="EC" id="3.2.1.1" evidence="3"/>
<dbReference type="InterPro" id="IPR013780">
    <property type="entry name" value="Glyco_hydro_b"/>
</dbReference>
<dbReference type="SMART" id="SM00642">
    <property type="entry name" value="Aamy"/>
    <property type="match status" value="1"/>
</dbReference>
<dbReference type="SUPFAM" id="SSF51445">
    <property type="entry name" value="(Trans)glycosidases"/>
    <property type="match status" value="1"/>
</dbReference>
<dbReference type="PANTHER" id="PTHR10357">
    <property type="entry name" value="ALPHA-AMYLASE FAMILY MEMBER"/>
    <property type="match status" value="1"/>
</dbReference>
<comment type="caution">
    <text evidence="5">The sequence shown here is derived from an EMBL/GenBank/DDBJ whole genome shotgun (WGS) entry which is preliminary data.</text>
</comment>
<dbReference type="Proteomes" id="UP001157353">
    <property type="component" value="Unassembled WGS sequence"/>
</dbReference>
<dbReference type="InterPro" id="IPR006047">
    <property type="entry name" value="GH13_cat_dom"/>
</dbReference>
<dbReference type="EMBL" id="BSPQ01000013">
    <property type="protein sequence ID" value="GLS91645.1"/>
    <property type="molecule type" value="Genomic_DNA"/>
</dbReference>
<keyword evidence="3" id="KW-0326">Glycosidase</keyword>
<accession>A0ABQ6E2U4</accession>
<evidence type="ECO:0000256" key="3">
    <source>
        <dbReference type="RuleBase" id="RU361134"/>
    </source>
</evidence>
<dbReference type="SUPFAM" id="SSF51011">
    <property type="entry name" value="Glycosyl hydrolase domain"/>
    <property type="match status" value="1"/>
</dbReference>
<dbReference type="NCBIfam" id="NF008183">
    <property type="entry name" value="PRK10933.1"/>
    <property type="match status" value="1"/>
</dbReference>
<keyword evidence="6" id="KW-1185">Reference proteome</keyword>
<dbReference type="InterPro" id="IPR017853">
    <property type="entry name" value="GH"/>
</dbReference>
<keyword evidence="3" id="KW-0119">Carbohydrate metabolism</keyword>
<name>A0ABQ6E2U4_9GAMM</name>
<comment type="catalytic activity">
    <reaction evidence="3">
        <text>Endohydrolysis of (1-&gt;4)-alpha-D-glucosidic linkages in polysaccharides containing three or more (1-&gt;4)-alpha-linked D-glucose units.</text>
        <dbReference type="EC" id="3.2.1.1"/>
    </reaction>
</comment>
<organism evidence="5 6">
    <name type="scientific">Psychromonas marina</name>
    <dbReference type="NCBI Taxonomy" id="88364"/>
    <lineage>
        <taxon>Bacteria</taxon>
        <taxon>Pseudomonadati</taxon>
        <taxon>Pseudomonadota</taxon>
        <taxon>Gammaproteobacteria</taxon>
        <taxon>Alteromonadales</taxon>
        <taxon>Psychromonadaceae</taxon>
        <taxon>Psychromonas</taxon>
    </lineage>
</organism>
<evidence type="ECO:0000313" key="5">
    <source>
        <dbReference type="EMBL" id="GLS91645.1"/>
    </source>
</evidence>
<dbReference type="Gene3D" id="3.90.400.10">
    <property type="entry name" value="Oligo-1,6-glucosidase, Domain 2"/>
    <property type="match status" value="1"/>
</dbReference>